<evidence type="ECO:0000313" key="3">
    <source>
        <dbReference type="Proteomes" id="UP001497444"/>
    </source>
</evidence>
<dbReference type="PANTHER" id="PTHR16509">
    <property type="match status" value="1"/>
</dbReference>
<protein>
    <recommendedName>
        <fullName evidence="1">Calcineurin-like phosphoesterase domain-containing protein</fullName>
    </recommendedName>
</protein>
<dbReference type="Proteomes" id="UP001497444">
    <property type="component" value="Chromosome 10"/>
</dbReference>
<dbReference type="Pfam" id="PF00149">
    <property type="entry name" value="Metallophos"/>
    <property type="match status" value="1"/>
</dbReference>
<sequence>MEETCKPLFSFGVIADVQYGDKDDNHSEGRVQRYREAPQKLDKAVETFNASKSSLLFVLTLGDIIDGNDTVERTSADFDIVLTSLSMLELPTYHLLGNHCLTLPREQMLQNLQMPDRFYHAELHPGWALVILDTMDISVKWPVGSKNHEEAMTFMHNHPLGEANPQMSEWNGGLGSEQKTWLAHILSDAERQGTHLIVAGHHPLVVGSAPSTHLLWNHEEVAKMLVESPAVALFLNGHYHPGGYAQVGAKHFVTVEAILEAPTGSFAHGIIHVYDKEIEIQGFSTVTSRVLSIE</sequence>
<dbReference type="InterPro" id="IPR029052">
    <property type="entry name" value="Metallo-depent_PP-like"/>
</dbReference>
<reference evidence="2" key="1">
    <citation type="submission" date="2024-02" db="EMBL/GenBank/DDBJ databases">
        <authorList>
            <consortium name="ELIXIR-Norway"/>
            <consortium name="Elixir Norway"/>
        </authorList>
    </citation>
    <scope>NUCLEOTIDE SEQUENCE</scope>
</reference>
<organism evidence="2 3">
    <name type="scientific">Sphagnum jensenii</name>
    <dbReference type="NCBI Taxonomy" id="128206"/>
    <lineage>
        <taxon>Eukaryota</taxon>
        <taxon>Viridiplantae</taxon>
        <taxon>Streptophyta</taxon>
        <taxon>Embryophyta</taxon>
        <taxon>Bryophyta</taxon>
        <taxon>Sphagnophytina</taxon>
        <taxon>Sphagnopsida</taxon>
        <taxon>Sphagnales</taxon>
        <taxon>Sphagnaceae</taxon>
        <taxon>Sphagnum</taxon>
    </lineage>
</organism>
<accession>A0ABP0VS81</accession>
<keyword evidence="3" id="KW-1185">Reference proteome</keyword>
<proteinExistence type="predicted"/>
<gene>
    <name evidence="2" type="ORF">CSSPJE1EN1_LOCUS2652</name>
</gene>
<evidence type="ECO:0000313" key="2">
    <source>
        <dbReference type="EMBL" id="CAK9257174.1"/>
    </source>
</evidence>
<name>A0ABP0VS81_9BRYO</name>
<dbReference type="SUPFAM" id="SSF56300">
    <property type="entry name" value="Metallo-dependent phosphatases"/>
    <property type="match status" value="1"/>
</dbReference>
<dbReference type="EMBL" id="OZ020105">
    <property type="protein sequence ID" value="CAK9257174.1"/>
    <property type="molecule type" value="Genomic_DNA"/>
</dbReference>
<dbReference type="Gene3D" id="3.60.21.10">
    <property type="match status" value="1"/>
</dbReference>
<evidence type="ECO:0000259" key="1">
    <source>
        <dbReference type="Pfam" id="PF00149"/>
    </source>
</evidence>
<dbReference type="PANTHER" id="PTHR16509:SF8">
    <property type="entry name" value="MANGANESE-DEPENDENT ADP-RIBOSE_CDP-ALCOHOL DIPHOSPHATASE"/>
    <property type="match status" value="1"/>
</dbReference>
<feature type="domain" description="Calcineurin-like phosphoesterase" evidence="1">
    <location>
        <begin position="10"/>
        <end position="241"/>
    </location>
</feature>
<dbReference type="InterPro" id="IPR004843">
    <property type="entry name" value="Calcineurin-like_PHP"/>
</dbReference>